<keyword evidence="3" id="KW-1185">Reference proteome</keyword>
<organism evidence="2 3">
    <name type="scientific">Tanacetum coccineum</name>
    <dbReference type="NCBI Taxonomy" id="301880"/>
    <lineage>
        <taxon>Eukaryota</taxon>
        <taxon>Viridiplantae</taxon>
        <taxon>Streptophyta</taxon>
        <taxon>Embryophyta</taxon>
        <taxon>Tracheophyta</taxon>
        <taxon>Spermatophyta</taxon>
        <taxon>Magnoliopsida</taxon>
        <taxon>eudicotyledons</taxon>
        <taxon>Gunneridae</taxon>
        <taxon>Pentapetalae</taxon>
        <taxon>asterids</taxon>
        <taxon>campanulids</taxon>
        <taxon>Asterales</taxon>
        <taxon>Asteraceae</taxon>
        <taxon>Asteroideae</taxon>
        <taxon>Anthemideae</taxon>
        <taxon>Anthemidinae</taxon>
        <taxon>Tanacetum</taxon>
    </lineage>
</organism>
<name>A0ABQ5H4Z9_9ASTR</name>
<proteinExistence type="predicted"/>
<sequence>MKAQDQDHINDTERMLSVVLSMNEQSQYKQEKTRTRPMKAKLKSQIKITSIKNVNVREIIEDLNIGGDSLERERDFLLTKFEEVLVLSSKLEATSLEKAKFVKDFLPSDYHPEAEKLFDEAAAAFYKLEFLYISLLSGKASQSLEELSIIEAPSIQPLMTASIPYVRLKGDSLLLLFGFVLWAHRTYFYTVSLKVHISIPCNFLVQLILLFSRPGDQPIDVGSPSVEPLRSIADNEQVESSSLSKDKGVFGFKLVVVKEDNLVTMMPKKKKPKAPRRISMRGSVPPPPATVPKGTGKHPRVLARFVRSLANNAKEAHVAHNMIFGLHCPLLKDKLVVGNMLTNESRVLSQGHVMLKNDLVSLKSKKSFIEHGMSKLEDRLEKA</sequence>
<protein>
    <submittedName>
        <fullName evidence="2">Uncharacterized protein</fullName>
    </submittedName>
</protein>
<reference evidence="2" key="2">
    <citation type="submission" date="2022-01" db="EMBL/GenBank/DDBJ databases">
        <authorList>
            <person name="Yamashiro T."/>
            <person name="Shiraishi A."/>
            <person name="Satake H."/>
            <person name="Nakayama K."/>
        </authorList>
    </citation>
    <scope>NUCLEOTIDE SEQUENCE</scope>
</reference>
<accession>A0ABQ5H4Z9</accession>
<comment type="caution">
    <text evidence="2">The sequence shown here is derived from an EMBL/GenBank/DDBJ whole genome shotgun (WGS) entry which is preliminary data.</text>
</comment>
<dbReference type="Proteomes" id="UP001151760">
    <property type="component" value="Unassembled WGS sequence"/>
</dbReference>
<evidence type="ECO:0000313" key="2">
    <source>
        <dbReference type="EMBL" id="GJT82705.1"/>
    </source>
</evidence>
<reference evidence="2" key="1">
    <citation type="journal article" date="2022" name="Int. J. Mol. Sci.">
        <title>Draft Genome of Tanacetum Coccineum: Genomic Comparison of Closely Related Tanacetum-Family Plants.</title>
        <authorList>
            <person name="Yamashiro T."/>
            <person name="Shiraishi A."/>
            <person name="Nakayama K."/>
            <person name="Satake H."/>
        </authorList>
    </citation>
    <scope>NUCLEOTIDE SEQUENCE</scope>
</reference>
<gene>
    <name evidence="2" type="ORF">Tco_1057047</name>
</gene>
<evidence type="ECO:0000256" key="1">
    <source>
        <dbReference type="SAM" id="MobiDB-lite"/>
    </source>
</evidence>
<dbReference type="EMBL" id="BQNB010019192">
    <property type="protein sequence ID" value="GJT82705.1"/>
    <property type="molecule type" value="Genomic_DNA"/>
</dbReference>
<feature type="compositionally biased region" description="Basic residues" evidence="1">
    <location>
        <begin position="267"/>
        <end position="279"/>
    </location>
</feature>
<feature type="region of interest" description="Disordered" evidence="1">
    <location>
        <begin position="267"/>
        <end position="296"/>
    </location>
</feature>
<evidence type="ECO:0000313" key="3">
    <source>
        <dbReference type="Proteomes" id="UP001151760"/>
    </source>
</evidence>